<evidence type="ECO:0000313" key="3">
    <source>
        <dbReference type="Proteomes" id="UP000481947"/>
    </source>
</evidence>
<name>A0A7C9MV10_9BURK</name>
<dbReference type="AlphaFoldDB" id="A0A7C9MV10"/>
<dbReference type="Proteomes" id="UP000481947">
    <property type="component" value="Unassembled WGS sequence"/>
</dbReference>
<dbReference type="RefSeq" id="WP_161125229.1">
    <property type="nucleotide sequence ID" value="NZ_VYSB01000009.1"/>
</dbReference>
<accession>A0A7C9MV10</accession>
<proteinExistence type="predicted"/>
<feature type="compositionally biased region" description="Basic and acidic residues" evidence="1">
    <location>
        <begin position="1"/>
        <end position="11"/>
    </location>
</feature>
<reference evidence="2 3" key="1">
    <citation type="submission" date="2019-09" db="EMBL/GenBank/DDBJ databases">
        <title>Identification of Malikia spinosa a prominent benzene-, toluene-, and ethylbenzene-degrading bacterium: enrichment, isolation and whole genome sequencing.</title>
        <authorList>
            <person name="Tancsics A."/>
            <person name="Revesz F."/>
            <person name="Kriszt B."/>
        </authorList>
    </citation>
    <scope>NUCLEOTIDE SEQUENCE [LARGE SCALE GENOMIC DNA]</scope>
    <source>
        <strain evidence="2 3">AB6</strain>
    </source>
</reference>
<evidence type="ECO:0000313" key="2">
    <source>
        <dbReference type="EMBL" id="MYZ52377.1"/>
    </source>
</evidence>
<sequence length="156" mass="17973">MNSKRGTETNKGDAGMEPAPDGFHDLTDRERLAIVTAKLQETLEYLQAMPQVPVTQEKCRELEEFLHKPWAKRLRSQSDRYEEGLCLGPSVDWVIKATLVDHLLEVKMQPLEPGPMRRRYYQEILSGLVAGLRFALTPLKETRTRETVRIGRRRQG</sequence>
<dbReference type="EMBL" id="VYSB01000009">
    <property type="protein sequence ID" value="MYZ52377.1"/>
    <property type="molecule type" value="Genomic_DNA"/>
</dbReference>
<comment type="caution">
    <text evidence="2">The sequence shown here is derived from an EMBL/GenBank/DDBJ whole genome shotgun (WGS) entry which is preliminary data.</text>
</comment>
<organism evidence="2 3">
    <name type="scientific">Malikia spinosa</name>
    <dbReference type="NCBI Taxonomy" id="86180"/>
    <lineage>
        <taxon>Bacteria</taxon>
        <taxon>Pseudomonadati</taxon>
        <taxon>Pseudomonadota</taxon>
        <taxon>Betaproteobacteria</taxon>
        <taxon>Burkholderiales</taxon>
        <taxon>Comamonadaceae</taxon>
        <taxon>Malikia</taxon>
    </lineage>
</organism>
<gene>
    <name evidence="2" type="ORF">F5985_09575</name>
</gene>
<protein>
    <submittedName>
        <fullName evidence="2">Uncharacterized protein</fullName>
    </submittedName>
</protein>
<evidence type="ECO:0000256" key="1">
    <source>
        <dbReference type="SAM" id="MobiDB-lite"/>
    </source>
</evidence>
<feature type="region of interest" description="Disordered" evidence="1">
    <location>
        <begin position="1"/>
        <end position="25"/>
    </location>
</feature>